<dbReference type="InterPro" id="IPR000515">
    <property type="entry name" value="MetI-like"/>
</dbReference>
<feature type="transmembrane region" description="Helical" evidence="12">
    <location>
        <begin position="134"/>
        <end position="154"/>
    </location>
</feature>
<name>A0A918TJN1_9BACT</name>
<keyword evidence="2 12" id="KW-0813">Transport</keyword>
<comment type="caution">
    <text evidence="14">The sequence shown here is derived from an EMBL/GenBank/DDBJ whole genome shotgun (WGS) entry which is preliminary data.</text>
</comment>
<keyword evidence="4" id="KW-0997">Cell inner membrane</keyword>
<evidence type="ECO:0000313" key="15">
    <source>
        <dbReference type="Proteomes" id="UP000644507"/>
    </source>
</evidence>
<gene>
    <name evidence="14" type="ORF">GCM10007100_16000</name>
</gene>
<evidence type="ECO:0000256" key="8">
    <source>
        <dbReference type="ARBA" id="ARBA00022989"/>
    </source>
</evidence>
<evidence type="ECO:0000259" key="13">
    <source>
        <dbReference type="PROSITE" id="PS50928"/>
    </source>
</evidence>
<evidence type="ECO:0000256" key="12">
    <source>
        <dbReference type="RuleBase" id="RU363032"/>
    </source>
</evidence>
<keyword evidence="6" id="KW-0571">Peptide transport</keyword>
<evidence type="ECO:0000256" key="6">
    <source>
        <dbReference type="ARBA" id="ARBA00022856"/>
    </source>
</evidence>
<comment type="subcellular location">
    <subcellularLocation>
        <location evidence="1">Cell inner membrane</location>
        <topology evidence="1">Multi-pass membrane protein</topology>
    </subcellularLocation>
    <subcellularLocation>
        <location evidence="12">Cell membrane</location>
        <topology evidence="12">Multi-pass membrane protein</topology>
    </subcellularLocation>
</comment>
<evidence type="ECO:0000256" key="1">
    <source>
        <dbReference type="ARBA" id="ARBA00004429"/>
    </source>
</evidence>
<dbReference type="GO" id="GO:0015833">
    <property type="term" value="P:peptide transport"/>
    <property type="evidence" value="ECO:0007669"/>
    <property type="project" value="UniProtKB-KW"/>
</dbReference>
<organism evidence="14 15">
    <name type="scientific">Roseibacillus persicicus</name>
    <dbReference type="NCBI Taxonomy" id="454148"/>
    <lineage>
        <taxon>Bacteria</taxon>
        <taxon>Pseudomonadati</taxon>
        <taxon>Verrucomicrobiota</taxon>
        <taxon>Verrucomicrobiia</taxon>
        <taxon>Verrucomicrobiales</taxon>
        <taxon>Verrucomicrobiaceae</taxon>
        <taxon>Roseibacillus</taxon>
    </lineage>
</organism>
<dbReference type="PANTHER" id="PTHR43386:SF2">
    <property type="entry name" value="OLIGOPEPTIDE TRANSPORT SYSTEM PERMEASE PROTEIN OPPC"/>
    <property type="match status" value="1"/>
</dbReference>
<feature type="transmembrane region" description="Helical" evidence="12">
    <location>
        <begin position="35"/>
        <end position="58"/>
    </location>
</feature>
<dbReference type="RefSeq" id="WP_189569411.1">
    <property type="nucleotide sequence ID" value="NZ_BMXI01000006.1"/>
</dbReference>
<dbReference type="InterPro" id="IPR025966">
    <property type="entry name" value="OppC_N"/>
</dbReference>
<evidence type="ECO:0000256" key="9">
    <source>
        <dbReference type="ARBA" id="ARBA00023136"/>
    </source>
</evidence>
<evidence type="ECO:0000256" key="10">
    <source>
        <dbReference type="ARBA" id="ARBA00024202"/>
    </source>
</evidence>
<evidence type="ECO:0000256" key="11">
    <source>
        <dbReference type="ARBA" id="ARBA00072251"/>
    </source>
</evidence>
<dbReference type="Pfam" id="PF12911">
    <property type="entry name" value="OppC_N"/>
    <property type="match status" value="1"/>
</dbReference>
<feature type="transmembrane region" description="Helical" evidence="12">
    <location>
        <begin position="186"/>
        <end position="205"/>
    </location>
</feature>
<evidence type="ECO:0000256" key="2">
    <source>
        <dbReference type="ARBA" id="ARBA00022448"/>
    </source>
</evidence>
<feature type="transmembrane region" description="Helical" evidence="12">
    <location>
        <begin position="101"/>
        <end position="127"/>
    </location>
</feature>
<keyword evidence="7" id="KW-0653">Protein transport</keyword>
<reference evidence="14" key="2">
    <citation type="submission" date="2020-09" db="EMBL/GenBank/DDBJ databases">
        <authorList>
            <person name="Sun Q."/>
            <person name="Kim S."/>
        </authorList>
    </citation>
    <scope>NUCLEOTIDE SEQUENCE</scope>
    <source>
        <strain evidence="14">KCTC 12988</strain>
    </source>
</reference>
<dbReference type="PANTHER" id="PTHR43386">
    <property type="entry name" value="OLIGOPEPTIDE TRANSPORT SYSTEM PERMEASE PROTEIN APPC"/>
    <property type="match status" value="1"/>
</dbReference>
<evidence type="ECO:0000256" key="4">
    <source>
        <dbReference type="ARBA" id="ARBA00022519"/>
    </source>
</evidence>
<dbReference type="SUPFAM" id="SSF161098">
    <property type="entry name" value="MetI-like"/>
    <property type="match status" value="1"/>
</dbReference>
<dbReference type="GO" id="GO:0015031">
    <property type="term" value="P:protein transport"/>
    <property type="evidence" value="ECO:0007669"/>
    <property type="project" value="UniProtKB-KW"/>
</dbReference>
<keyword evidence="3" id="KW-1003">Cell membrane</keyword>
<dbReference type="InterPro" id="IPR035906">
    <property type="entry name" value="MetI-like_sf"/>
</dbReference>
<protein>
    <recommendedName>
        <fullName evidence="11">Oligopeptide transport system permease protein OppC</fullName>
    </recommendedName>
</protein>
<dbReference type="CDD" id="cd06261">
    <property type="entry name" value="TM_PBP2"/>
    <property type="match status" value="1"/>
</dbReference>
<dbReference type="InterPro" id="IPR050366">
    <property type="entry name" value="BP-dependent_transpt_permease"/>
</dbReference>
<keyword evidence="15" id="KW-1185">Reference proteome</keyword>
<evidence type="ECO:0000256" key="3">
    <source>
        <dbReference type="ARBA" id="ARBA00022475"/>
    </source>
</evidence>
<dbReference type="GO" id="GO:0055085">
    <property type="term" value="P:transmembrane transport"/>
    <property type="evidence" value="ECO:0007669"/>
    <property type="project" value="InterPro"/>
</dbReference>
<accession>A0A918TJN1</accession>
<keyword evidence="8 12" id="KW-1133">Transmembrane helix</keyword>
<evidence type="ECO:0000313" key="14">
    <source>
        <dbReference type="EMBL" id="GHC50697.1"/>
    </source>
</evidence>
<feature type="domain" description="ABC transmembrane type-1" evidence="13">
    <location>
        <begin position="99"/>
        <end position="312"/>
    </location>
</feature>
<dbReference type="AlphaFoldDB" id="A0A918TJN1"/>
<dbReference type="Pfam" id="PF00528">
    <property type="entry name" value="BPD_transp_1"/>
    <property type="match status" value="1"/>
</dbReference>
<comment type="similarity">
    <text evidence="10">Belongs to the binding-protein-dependent transport system permease family. OppBC subfamily.</text>
</comment>
<keyword evidence="9 12" id="KW-0472">Membrane</keyword>
<feature type="transmembrane region" description="Helical" evidence="12">
    <location>
        <begin position="244"/>
        <end position="269"/>
    </location>
</feature>
<feature type="transmembrane region" description="Helical" evidence="12">
    <location>
        <begin position="289"/>
        <end position="312"/>
    </location>
</feature>
<dbReference type="Gene3D" id="1.10.3720.10">
    <property type="entry name" value="MetI-like"/>
    <property type="match status" value="1"/>
</dbReference>
<dbReference type="PROSITE" id="PS50928">
    <property type="entry name" value="ABC_TM1"/>
    <property type="match status" value="1"/>
</dbReference>
<evidence type="ECO:0000256" key="7">
    <source>
        <dbReference type="ARBA" id="ARBA00022927"/>
    </source>
</evidence>
<reference evidence="14" key="1">
    <citation type="journal article" date="2014" name="Int. J. Syst. Evol. Microbiol.">
        <title>Complete genome sequence of Corynebacterium casei LMG S-19264T (=DSM 44701T), isolated from a smear-ripened cheese.</title>
        <authorList>
            <consortium name="US DOE Joint Genome Institute (JGI-PGF)"/>
            <person name="Walter F."/>
            <person name="Albersmeier A."/>
            <person name="Kalinowski J."/>
            <person name="Ruckert C."/>
        </authorList>
    </citation>
    <scope>NUCLEOTIDE SEQUENCE</scope>
    <source>
        <strain evidence="14">KCTC 12988</strain>
    </source>
</reference>
<evidence type="ECO:0000256" key="5">
    <source>
        <dbReference type="ARBA" id="ARBA00022692"/>
    </source>
</evidence>
<sequence>MSPITETARPSSLPAAEKGSSLWSDAFVRLKKNKLAMVGGVVVLTILVACFIVEPILAATGMDGNEQDLSNQFAKPGDGSVLGTDQLGRDMLMRVLGGGQISLLVAILSTLVTVTIGIIYGGIAGYVGGRTEAIMMRIVDGLLAMPFLIIVILFRELISARMDLVSAWLVDNWSVNPDFVLKFSNLIPLIFAIAAFGWLTMGRIVRTAAASLRRQEFVEAARSLGLPHRRILFRHILPNMLGPVIIYATLTIPSFILYEATLSFIGLGIEPPNSSWGILIKEGANFLETYPVILAIPAAMFSITLFAFNFLGDGLRDALDPKSSKD</sequence>
<dbReference type="Proteomes" id="UP000644507">
    <property type="component" value="Unassembled WGS sequence"/>
</dbReference>
<proteinExistence type="inferred from homology"/>
<keyword evidence="5 12" id="KW-0812">Transmembrane</keyword>
<dbReference type="EMBL" id="BMXI01000006">
    <property type="protein sequence ID" value="GHC50697.1"/>
    <property type="molecule type" value="Genomic_DNA"/>
</dbReference>
<dbReference type="GO" id="GO:0005886">
    <property type="term" value="C:plasma membrane"/>
    <property type="evidence" value="ECO:0007669"/>
    <property type="project" value="UniProtKB-SubCell"/>
</dbReference>